<accession>A0A1I4HU92</accession>
<dbReference type="SUPFAM" id="SSF102405">
    <property type="entry name" value="MCP/YpsA-like"/>
    <property type="match status" value="1"/>
</dbReference>
<dbReference type="NCBIfam" id="TIGR00730">
    <property type="entry name" value="Rossman fold protein, TIGR00730 family"/>
    <property type="match status" value="1"/>
</dbReference>
<dbReference type="PANTHER" id="PTHR31223">
    <property type="entry name" value="LOG FAMILY PROTEIN YJL055W"/>
    <property type="match status" value="1"/>
</dbReference>
<dbReference type="Gene3D" id="3.40.50.450">
    <property type="match status" value="1"/>
</dbReference>
<dbReference type="Pfam" id="PF03641">
    <property type="entry name" value="Lysine_decarbox"/>
    <property type="match status" value="1"/>
</dbReference>
<dbReference type="PANTHER" id="PTHR31223:SF70">
    <property type="entry name" value="LOG FAMILY PROTEIN YJL055W"/>
    <property type="match status" value="1"/>
</dbReference>
<keyword evidence="2" id="KW-0203">Cytokinin biosynthesis</keyword>
<gene>
    <name evidence="3" type="ORF">SAMN04488054_10114</name>
</gene>
<organism evidence="3 4">
    <name type="scientific">Salibacterium qingdaonense</name>
    <dbReference type="NCBI Taxonomy" id="266892"/>
    <lineage>
        <taxon>Bacteria</taxon>
        <taxon>Bacillati</taxon>
        <taxon>Bacillota</taxon>
        <taxon>Bacilli</taxon>
        <taxon>Bacillales</taxon>
        <taxon>Bacillaceae</taxon>
    </lineage>
</organism>
<dbReference type="InterPro" id="IPR005269">
    <property type="entry name" value="LOG"/>
</dbReference>
<dbReference type="AlphaFoldDB" id="A0A1I4HU92"/>
<reference evidence="3 4" key="1">
    <citation type="submission" date="2016-10" db="EMBL/GenBank/DDBJ databases">
        <authorList>
            <person name="de Groot N.N."/>
        </authorList>
    </citation>
    <scope>NUCLEOTIDE SEQUENCE [LARGE SCALE GENOMIC DNA]</scope>
    <source>
        <strain evidence="3 4">CGMCC 1.6134</strain>
    </source>
</reference>
<dbReference type="RefSeq" id="WP_090925003.1">
    <property type="nucleotide sequence ID" value="NZ_FOTY01000001.1"/>
</dbReference>
<dbReference type="InterPro" id="IPR031100">
    <property type="entry name" value="LOG_fam"/>
</dbReference>
<dbReference type="STRING" id="266892.SAMN04488054_10114"/>
<dbReference type="EC" id="3.2.2.n1" evidence="2"/>
<sequence>MERIVVFCGSRKGASPVYEEGAAALGQELARRGIELVYGGASVGLMGVTADAVLAGGGRVTGVIPTMLDEREIAHQGLNDLIVVDSMHERKAKMAELADGFIALPGGPGTLEEFVEIFTWGQLGLHQKPLGLLNIEHYYDPLAAFFNHMTNQQFLDEKYRSMAFVESDASRMIDHFNTWQAPVVKQYIEEGET</sequence>
<evidence type="ECO:0000256" key="1">
    <source>
        <dbReference type="ARBA" id="ARBA00006763"/>
    </source>
</evidence>
<evidence type="ECO:0000313" key="4">
    <source>
        <dbReference type="Proteomes" id="UP000199668"/>
    </source>
</evidence>
<keyword evidence="2" id="KW-0378">Hydrolase</keyword>
<protein>
    <recommendedName>
        <fullName evidence="2">Cytokinin riboside 5'-monophosphate phosphoribohydrolase</fullName>
        <ecNumber evidence="2">3.2.2.n1</ecNumber>
    </recommendedName>
</protein>
<dbReference type="OrthoDB" id="9801098at2"/>
<dbReference type="EMBL" id="FOTY01000001">
    <property type="protein sequence ID" value="SFL45614.1"/>
    <property type="molecule type" value="Genomic_DNA"/>
</dbReference>
<dbReference type="GO" id="GO:0005829">
    <property type="term" value="C:cytosol"/>
    <property type="evidence" value="ECO:0007669"/>
    <property type="project" value="TreeGrafter"/>
</dbReference>
<evidence type="ECO:0000313" key="3">
    <source>
        <dbReference type="EMBL" id="SFL45614.1"/>
    </source>
</evidence>
<dbReference type="Proteomes" id="UP000199668">
    <property type="component" value="Unassembled WGS sequence"/>
</dbReference>
<evidence type="ECO:0000256" key="2">
    <source>
        <dbReference type="RuleBase" id="RU363015"/>
    </source>
</evidence>
<dbReference type="GO" id="GO:0016799">
    <property type="term" value="F:hydrolase activity, hydrolyzing N-glycosyl compounds"/>
    <property type="evidence" value="ECO:0007669"/>
    <property type="project" value="TreeGrafter"/>
</dbReference>
<dbReference type="GO" id="GO:0009691">
    <property type="term" value="P:cytokinin biosynthetic process"/>
    <property type="evidence" value="ECO:0007669"/>
    <property type="project" value="UniProtKB-UniRule"/>
</dbReference>
<proteinExistence type="inferred from homology"/>
<name>A0A1I4HU92_9BACI</name>
<comment type="similarity">
    <text evidence="1 2">Belongs to the LOG family.</text>
</comment>
<keyword evidence="4" id="KW-1185">Reference proteome</keyword>